<proteinExistence type="predicted"/>
<evidence type="ECO:0000256" key="5">
    <source>
        <dbReference type="SAM" id="MobiDB-lite"/>
    </source>
</evidence>
<dbReference type="RefSeq" id="XP_022096899.1">
    <property type="nucleotide sequence ID" value="XM_022241207.1"/>
</dbReference>
<dbReference type="Pfam" id="PF12012">
    <property type="entry name" value="DUF3504"/>
    <property type="match status" value="1"/>
</dbReference>
<dbReference type="InterPro" id="IPR052787">
    <property type="entry name" value="MAVS"/>
</dbReference>
<dbReference type="PANTHER" id="PTHR21446:SF12">
    <property type="entry name" value="POTASSIUM CHANNEL TETRAMERIZATION DOMAIN CONTAINING 1"/>
    <property type="match status" value="1"/>
</dbReference>
<dbReference type="Proteomes" id="UP000694845">
    <property type="component" value="Unplaced"/>
</dbReference>
<evidence type="ECO:0000256" key="4">
    <source>
        <dbReference type="SAM" id="Coils"/>
    </source>
</evidence>
<keyword evidence="3" id="KW-0832">Ubl conjugation</keyword>
<evidence type="ECO:0000256" key="3">
    <source>
        <dbReference type="ARBA" id="ARBA00022843"/>
    </source>
</evidence>
<dbReference type="OrthoDB" id="10067014at2759"/>
<dbReference type="OMA" id="WYDGVAV"/>
<dbReference type="InterPro" id="IPR027310">
    <property type="entry name" value="Profilin_CS"/>
</dbReference>
<evidence type="ECO:0000256" key="1">
    <source>
        <dbReference type="ARBA" id="ARBA00022499"/>
    </source>
</evidence>
<evidence type="ECO:0000259" key="6">
    <source>
        <dbReference type="Pfam" id="PF12012"/>
    </source>
</evidence>
<feature type="domain" description="ZMYM2-like/QRICH1 C-terminal" evidence="6">
    <location>
        <begin position="249"/>
        <end position="324"/>
    </location>
</feature>
<evidence type="ECO:0000256" key="2">
    <source>
        <dbReference type="ARBA" id="ARBA00022553"/>
    </source>
</evidence>
<dbReference type="PANTHER" id="PTHR21446">
    <property type="entry name" value="DUF3504 DOMAIN-CONTAINING PROTEIN"/>
    <property type="match status" value="1"/>
</dbReference>
<sequence length="692" mass="77069">MAAWEEYEDGPSAEFVSLTEFPELSDQDVSDSFIDCGDAKLTKAMTEASMRTFADYCALCEGTTLADVERMPLGELCRFLGAFYAEARQPDGSPYTKRSLLALRKALQNHFQKVLLVDIINDAAFRQANEVLDAIPVDNDVPIFPWKKQKKERNVHFISKEDMDKIRSSYLTDCSTPKGLQNTVFLNLMLHFCCTAYGRRGNLREMKKSDFVILTDDTLNRRFVCFACRDKIGNIGEGHLSLNKDREGDDGHDGDNSDEECSNENARMYEALENPAHCPVMTFEKYMAKLDPSCDAFWQRPRKYKRNDNYWYDGVAVGVNSLGYRMRDISSLAGCSMIYSNMCLNVTSRACTLRMTTSGCSCICSAQHFLPPREVISAGLQGRTTPSGAGLKKDEIQEKLKFLKDEPVAVEEEMDRHEIAHRDASPGSERNDLSPGNTHCMSSDHIGHSVESGVLYASPPVCSVTYPVQRQSSVQPDHAVTVHVDSIPQGHLGLGQPRRSQGDGEDLGAWRVERTWRDEHCGRRWVLTREFENKQERWLLREGSASPGEPSMLRGSTGEHIRGNLNPTEGFLIQTTQSTQQPNLSMQFAGDRIQRAGHHMPRPAAKEVIPGQCTVGRGRCAPAAWAANDAQPVLTGGSGGIAASAATADGEVLHLQKEVLRMQRANLALERRKMELEIAKLEAETLRMRGGS</sequence>
<accession>A0A8B7YUC0</accession>
<organism evidence="7 8">
    <name type="scientific">Acanthaster planci</name>
    <name type="common">Crown-of-thorns starfish</name>
    <dbReference type="NCBI Taxonomy" id="133434"/>
    <lineage>
        <taxon>Eukaryota</taxon>
        <taxon>Metazoa</taxon>
        <taxon>Echinodermata</taxon>
        <taxon>Eleutherozoa</taxon>
        <taxon>Asterozoa</taxon>
        <taxon>Asteroidea</taxon>
        <taxon>Valvatacea</taxon>
        <taxon>Valvatida</taxon>
        <taxon>Acanthasteridae</taxon>
        <taxon>Acanthaster</taxon>
    </lineage>
</organism>
<dbReference type="GeneID" id="110982639"/>
<feature type="region of interest" description="Disordered" evidence="5">
    <location>
        <begin position="239"/>
        <end position="261"/>
    </location>
</feature>
<dbReference type="PROSITE" id="PS00414">
    <property type="entry name" value="PROFILIN"/>
    <property type="match status" value="1"/>
</dbReference>
<gene>
    <name evidence="8" type="primary">LOC110982639</name>
</gene>
<keyword evidence="4" id="KW-0175">Coiled coil</keyword>
<feature type="compositionally biased region" description="Basic and acidic residues" evidence="5">
    <location>
        <begin position="417"/>
        <end position="432"/>
    </location>
</feature>
<protein>
    <submittedName>
        <fullName evidence="8">Uncharacterized protein LOC110982639</fullName>
    </submittedName>
</protein>
<reference evidence="8" key="1">
    <citation type="submission" date="2025-08" db="UniProtKB">
        <authorList>
            <consortium name="RefSeq"/>
        </authorList>
    </citation>
    <scope>IDENTIFICATION</scope>
</reference>
<evidence type="ECO:0000313" key="7">
    <source>
        <dbReference type="Proteomes" id="UP000694845"/>
    </source>
</evidence>
<dbReference type="InterPro" id="IPR021893">
    <property type="entry name" value="ZMYM2-like_C"/>
</dbReference>
<keyword evidence="1" id="KW-1017">Isopeptide bond</keyword>
<dbReference type="GO" id="GO:0003779">
    <property type="term" value="F:actin binding"/>
    <property type="evidence" value="ECO:0007669"/>
    <property type="project" value="InterPro"/>
</dbReference>
<feature type="compositionally biased region" description="Basic and acidic residues" evidence="5">
    <location>
        <begin position="242"/>
        <end position="255"/>
    </location>
</feature>
<dbReference type="AlphaFoldDB" id="A0A8B7YUC0"/>
<name>A0A8B7YUC0_ACAPL</name>
<keyword evidence="2" id="KW-0597">Phosphoprotein</keyword>
<dbReference type="KEGG" id="aplc:110982639"/>
<keyword evidence="7" id="KW-1185">Reference proteome</keyword>
<evidence type="ECO:0000313" key="8">
    <source>
        <dbReference type="RefSeq" id="XP_022096899.1"/>
    </source>
</evidence>
<feature type="region of interest" description="Disordered" evidence="5">
    <location>
        <begin position="417"/>
        <end position="444"/>
    </location>
</feature>
<feature type="coiled-coil region" evidence="4">
    <location>
        <begin position="657"/>
        <end position="689"/>
    </location>
</feature>